<feature type="domain" description="Major facilitator superfamily (MFS) profile" evidence="4">
    <location>
        <begin position="55"/>
        <end position="94"/>
    </location>
</feature>
<comment type="subcellular location">
    <subcellularLocation>
        <location evidence="1">Membrane</location>
        <topology evidence="1">Multi-pass membrane protein</topology>
    </subcellularLocation>
</comment>
<evidence type="ECO:0000256" key="1">
    <source>
        <dbReference type="ARBA" id="ARBA00004141"/>
    </source>
</evidence>
<organism evidence="5 6">
    <name type="scientific">Coccidioides immitis RMSCC 3703</name>
    <dbReference type="NCBI Taxonomy" id="454286"/>
    <lineage>
        <taxon>Eukaryota</taxon>
        <taxon>Fungi</taxon>
        <taxon>Dikarya</taxon>
        <taxon>Ascomycota</taxon>
        <taxon>Pezizomycotina</taxon>
        <taxon>Eurotiomycetes</taxon>
        <taxon>Eurotiomycetidae</taxon>
        <taxon>Onygenales</taxon>
        <taxon>Onygenaceae</taxon>
        <taxon>Coccidioides</taxon>
    </lineage>
</organism>
<evidence type="ECO:0000256" key="2">
    <source>
        <dbReference type="SAM" id="MobiDB-lite"/>
    </source>
</evidence>
<name>A0A0J8R6C9_COCIT</name>
<gene>
    <name evidence="5" type="ORF">CISG_07714</name>
</gene>
<sequence>MSLSPQDGREADNNSTSVLSSLDGSPLSSENEKSSIDEKGDGVDYLPIGLRLIGIVVSLMLGVFCMALDNTIISVAIPKITDEFHNLNDVGWLL</sequence>
<feature type="compositionally biased region" description="Polar residues" evidence="2">
    <location>
        <begin position="13"/>
        <end position="29"/>
    </location>
</feature>
<protein>
    <recommendedName>
        <fullName evidence="4">Major facilitator superfamily (MFS) profile domain-containing protein</fullName>
    </recommendedName>
</protein>
<evidence type="ECO:0000259" key="4">
    <source>
        <dbReference type="PROSITE" id="PS50850"/>
    </source>
</evidence>
<dbReference type="GO" id="GO:0016020">
    <property type="term" value="C:membrane"/>
    <property type="evidence" value="ECO:0007669"/>
    <property type="project" value="UniProtKB-SubCell"/>
</dbReference>
<reference evidence="6" key="1">
    <citation type="journal article" date="2010" name="Genome Res.">
        <title>Population genomic sequencing of Coccidioides fungi reveals recent hybridization and transposon control.</title>
        <authorList>
            <person name="Neafsey D.E."/>
            <person name="Barker B.M."/>
            <person name="Sharpton T.J."/>
            <person name="Stajich J.E."/>
            <person name="Park D.J."/>
            <person name="Whiston E."/>
            <person name="Hung C.-Y."/>
            <person name="McMahan C."/>
            <person name="White J."/>
            <person name="Sykes S."/>
            <person name="Heiman D."/>
            <person name="Young S."/>
            <person name="Zeng Q."/>
            <person name="Abouelleil A."/>
            <person name="Aftuck L."/>
            <person name="Bessette D."/>
            <person name="Brown A."/>
            <person name="FitzGerald M."/>
            <person name="Lui A."/>
            <person name="Macdonald J.P."/>
            <person name="Priest M."/>
            <person name="Orbach M.J."/>
            <person name="Galgiani J.N."/>
            <person name="Kirkland T.N."/>
            <person name="Cole G.T."/>
            <person name="Birren B.W."/>
            <person name="Henn M.R."/>
            <person name="Taylor J.W."/>
            <person name="Rounsley S.D."/>
        </authorList>
    </citation>
    <scope>NUCLEOTIDE SEQUENCE [LARGE SCALE GENOMIC DNA]</scope>
    <source>
        <strain evidence="6">RMSCC 3703</strain>
    </source>
</reference>
<keyword evidence="3" id="KW-0472">Membrane</keyword>
<keyword evidence="3" id="KW-1133">Transmembrane helix</keyword>
<dbReference type="AlphaFoldDB" id="A0A0J8R6C9"/>
<evidence type="ECO:0000313" key="5">
    <source>
        <dbReference type="EMBL" id="KMU79283.1"/>
    </source>
</evidence>
<dbReference type="EMBL" id="DS268173">
    <property type="protein sequence ID" value="KMU79283.1"/>
    <property type="molecule type" value="Genomic_DNA"/>
</dbReference>
<dbReference type="Proteomes" id="UP000054559">
    <property type="component" value="Unassembled WGS sequence"/>
</dbReference>
<evidence type="ECO:0000256" key="3">
    <source>
        <dbReference type="SAM" id="Phobius"/>
    </source>
</evidence>
<evidence type="ECO:0000313" key="6">
    <source>
        <dbReference type="Proteomes" id="UP000054559"/>
    </source>
</evidence>
<keyword evidence="3" id="KW-0812">Transmembrane</keyword>
<feature type="compositionally biased region" description="Basic and acidic residues" evidence="2">
    <location>
        <begin position="30"/>
        <end position="42"/>
    </location>
</feature>
<dbReference type="PROSITE" id="PS50850">
    <property type="entry name" value="MFS"/>
    <property type="match status" value="1"/>
</dbReference>
<dbReference type="SUPFAM" id="SSF103473">
    <property type="entry name" value="MFS general substrate transporter"/>
    <property type="match status" value="1"/>
</dbReference>
<dbReference type="InterPro" id="IPR020846">
    <property type="entry name" value="MFS_dom"/>
</dbReference>
<feature type="transmembrane region" description="Helical" evidence="3">
    <location>
        <begin position="48"/>
        <end position="68"/>
    </location>
</feature>
<accession>A0A0J8R6C9</accession>
<dbReference type="InterPro" id="IPR036259">
    <property type="entry name" value="MFS_trans_sf"/>
</dbReference>
<dbReference type="GO" id="GO:0022857">
    <property type="term" value="F:transmembrane transporter activity"/>
    <property type="evidence" value="ECO:0007669"/>
    <property type="project" value="InterPro"/>
</dbReference>
<feature type="region of interest" description="Disordered" evidence="2">
    <location>
        <begin position="1"/>
        <end position="42"/>
    </location>
</feature>
<proteinExistence type="predicted"/>